<accession>A0ABD3CGM0</accession>
<comment type="caution">
    <text evidence="1">The sequence shown here is derived from an EMBL/GenBank/DDBJ whole genome shotgun (WGS) entry which is preliminary data.</text>
</comment>
<dbReference type="Proteomes" id="UP001632038">
    <property type="component" value="Unassembled WGS sequence"/>
</dbReference>
<gene>
    <name evidence="1" type="ORF">CASFOL_027725</name>
</gene>
<evidence type="ECO:0000313" key="2">
    <source>
        <dbReference type="Proteomes" id="UP001632038"/>
    </source>
</evidence>
<name>A0ABD3CGM0_9LAMI</name>
<keyword evidence="2" id="KW-1185">Reference proteome</keyword>
<evidence type="ECO:0000313" key="1">
    <source>
        <dbReference type="EMBL" id="KAL3628679.1"/>
    </source>
</evidence>
<sequence>MTRRARGSSSVARFYFHPEIGDFTLKKSHSSDVVKNMGEKFNGNEDGFVNNGYFKGASFFSSDGGVQGGGWGGGERVVKGRGVGREDVHAACDFAVVNCRGLRVPPQEAVVDEVDAVVVGRRGDRRAECD</sequence>
<proteinExistence type="predicted"/>
<protein>
    <submittedName>
        <fullName evidence="1">Uncharacterized protein</fullName>
    </submittedName>
</protein>
<organism evidence="1 2">
    <name type="scientific">Castilleja foliolosa</name>
    <dbReference type="NCBI Taxonomy" id="1961234"/>
    <lineage>
        <taxon>Eukaryota</taxon>
        <taxon>Viridiplantae</taxon>
        <taxon>Streptophyta</taxon>
        <taxon>Embryophyta</taxon>
        <taxon>Tracheophyta</taxon>
        <taxon>Spermatophyta</taxon>
        <taxon>Magnoliopsida</taxon>
        <taxon>eudicotyledons</taxon>
        <taxon>Gunneridae</taxon>
        <taxon>Pentapetalae</taxon>
        <taxon>asterids</taxon>
        <taxon>lamiids</taxon>
        <taxon>Lamiales</taxon>
        <taxon>Orobanchaceae</taxon>
        <taxon>Pedicularideae</taxon>
        <taxon>Castillejinae</taxon>
        <taxon>Castilleja</taxon>
    </lineage>
</organism>
<reference evidence="2" key="1">
    <citation type="journal article" date="2024" name="IScience">
        <title>Strigolactones Initiate the Formation of Haustorium-like Structures in Castilleja.</title>
        <authorList>
            <person name="Buerger M."/>
            <person name="Peterson D."/>
            <person name="Chory J."/>
        </authorList>
    </citation>
    <scope>NUCLEOTIDE SEQUENCE [LARGE SCALE GENOMIC DNA]</scope>
</reference>
<dbReference type="EMBL" id="JAVIJP010000036">
    <property type="protein sequence ID" value="KAL3628679.1"/>
    <property type="molecule type" value="Genomic_DNA"/>
</dbReference>
<dbReference type="AlphaFoldDB" id="A0ABD3CGM0"/>